<dbReference type="InterPro" id="IPR036237">
    <property type="entry name" value="Xyl_isomerase-like_sf"/>
</dbReference>
<dbReference type="InterPro" id="IPR013022">
    <property type="entry name" value="Xyl_isomerase-like_TIM-brl"/>
</dbReference>
<dbReference type="Gene3D" id="3.20.20.150">
    <property type="entry name" value="Divalent-metal-dependent TIM barrel enzymes"/>
    <property type="match status" value="1"/>
</dbReference>
<evidence type="ECO:0000313" key="3">
    <source>
        <dbReference type="Proteomes" id="UP000663499"/>
    </source>
</evidence>
<evidence type="ECO:0000313" key="2">
    <source>
        <dbReference type="EMBL" id="QSX08367.1"/>
    </source>
</evidence>
<reference evidence="2" key="1">
    <citation type="submission" date="2021-03" db="EMBL/GenBank/DDBJ databases">
        <title>Alkalibacter marinus sp. nov., isolated from tidal flat sediment.</title>
        <authorList>
            <person name="Namirimu T."/>
            <person name="Yang J.-A."/>
            <person name="Yang S.-H."/>
            <person name="Kim Y.-J."/>
            <person name="Kwon K.K."/>
        </authorList>
    </citation>
    <scope>NUCLEOTIDE SEQUENCE</scope>
    <source>
        <strain evidence="2">ES005</strain>
    </source>
</reference>
<dbReference type="SUPFAM" id="SSF51658">
    <property type="entry name" value="Xylose isomerase-like"/>
    <property type="match status" value="1"/>
</dbReference>
<sequence>MKILMNMVNHESKLNWFHNDWHQLATYLKDMKLDGTELIFHQDYNVDNIPQELAVGIHMTYWPTWLDFWRGNKEALKKQFLNMENVAFYYGDFDPTVLIKKYQQELKTALELKMEYAVVHVSHVEVEDTYTWDFKYSDEEVLDATAEFINATMEGMDPAIALLFENLWWPGLNFKDPEATAAFFEKIHYPNKGFMLDIGHLMITNPLLRDLEEAGAYILEVLKQNQSMIPYIRGIHLNQALTGQYVSQDHGKRLEEMRCCDDYWDMLGHAREHIGNIDQHTPFGHGSIRDIIALIQPDFLVYEFLPEDRDSLTKMILFQHQVLGISL</sequence>
<dbReference type="RefSeq" id="WP_207299709.1">
    <property type="nucleotide sequence ID" value="NZ_CP071444.1"/>
</dbReference>
<organism evidence="2 3">
    <name type="scientific">Alkalibacter rhizosphaerae</name>
    <dbReference type="NCBI Taxonomy" id="2815577"/>
    <lineage>
        <taxon>Bacteria</taxon>
        <taxon>Bacillati</taxon>
        <taxon>Bacillota</taxon>
        <taxon>Clostridia</taxon>
        <taxon>Eubacteriales</taxon>
        <taxon>Eubacteriaceae</taxon>
        <taxon>Alkalibacter</taxon>
    </lineage>
</organism>
<accession>A0A974XEH2</accession>
<dbReference type="AlphaFoldDB" id="A0A974XEH2"/>
<proteinExistence type="predicted"/>
<protein>
    <submittedName>
        <fullName evidence="2">TIM barrel protein</fullName>
    </submittedName>
</protein>
<dbReference type="KEGG" id="alka:J0B03_11340"/>
<dbReference type="Proteomes" id="UP000663499">
    <property type="component" value="Chromosome"/>
</dbReference>
<name>A0A974XEH2_9FIRM</name>
<keyword evidence="3" id="KW-1185">Reference proteome</keyword>
<feature type="domain" description="Xylose isomerase-like TIM barrel" evidence="1">
    <location>
        <begin position="28"/>
        <end position="290"/>
    </location>
</feature>
<dbReference type="EMBL" id="CP071444">
    <property type="protein sequence ID" value="QSX08367.1"/>
    <property type="molecule type" value="Genomic_DNA"/>
</dbReference>
<gene>
    <name evidence="2" type="ORF">J0B03_11340</name>
</gene>
<evidence type="ECO:0000259" key="1">
    <source>
        <dbReference type="Pfam" id="PF01261"/>
    </source>
</evidence>
<dbReference type="Pfam" id="PF01261">
    <property type="entry name" value="AP_endonuc_2"/>
    <property type="match status" value="1"/>
</dbReference>